<feature type="compositionally biased region" description="Low complexity" evidence="1">
    <location>
        <begin position="175"/>
        <end position="197"/>
    </location>
</feature>
<dbReference type="Proteomes" id="UP001431209">
    <property type="component" value="Unassembled WGS sequence"/>
</dbReference>
<gene>
    <name evidence="2" type="ORF">AKO1_005754</name>
</gene>
<organism evidence="2 3">
    <name type="scientific">Acrasis kona</name>
    <dbReference type="NCBI Taxonomy" id="1008807"/>
    <lineage>
        <taxon>Eukaryota</taxon>
        <taxon>Discoba</taxon>
        <taxon>Heterolobosea</taxon>
        <taxon>Tetramitia</taxon>
        <taxon>Eutetramitia</taxon>
        <taxon>Acrasidae</taxon>
        <taxon>Acrasis</taxon>
    </lineage>
</organism>
<evidence type="ECO:0000313" key="2">
    <source>
        <dbReference type="EMBL" id="KAL0477371.1"/>
    </source>
</evidence>
<dbReference type="EMBL" id="JAOPGA020000167">
    <property type="protein sequence ID" value="KAL0477371.1"/>
    <property type="molecule type" value="Genomic_DNA"/>
</dbReference>
<evidence type="ECO:0000313" key="3">
    <source>
        <dbReference type="Proteomes" id="UP001431209"/>
    </source>
</evidence>
<keyword evidence="3" id="KW-1185">Reference proteome</keyword>
<evidence type="ECO:0000256" key="1">
    <source>
        <dbReference type="SAM" id="MobiDB-lite"/>
    </source>
</evidence>
<reference evidence="2 3" key="1">
    <citation type="submission" date="2024-03" db="EMBL/GenBank/DDBJ databases">
        <title>The Acrasis kona genome and developmental transcriptomes reveal deep origins of eukaryotic multicellular pathways.</title>
        <authorList>
            <person name="Sheikh S."/>
            <person name="Fu C.-J."/>
            <person name="Brown M.W."/>
            <person name="Baldauf S.L."/>
        </authorList>
    </citation>
    <scope>NUCLEOTIDE SEQUENCE [LARGE SCALE GENOMIC DNA]</scope>
    <source>
        <strain evidence="2 3">ATCC MYA-3509</strain>
    </source>
</reference>
<feature type="region of interest" description="Disordered" evidence="1">
    <location>
        <begin position="175"/>
        <end position="205"/>
    </location>
</feature>
<sequence length="416" mass="47075">MLNTVLGLQWKDEATKLFQFLGTQVLVCDASYNFYNREYHNTASISEPIMMMSLVESINTSHIRTLEELKFPTASAPPLDQSFFSSFYNPFVVESLKVVEPKTQTTMPTVVEAKEQVLDEDGLATKLIDELIDYTFTTCDQEWFKILSRALYVRDDRLELGQFLVSNQKSKTHSKVASQSFKTSSSSSQPTVASEPSDVSTKINTATKGNGNVKSLIAKFEKLAKDNFRDQFDYRSNRLLRDLQKQAKSNVQNTFWNIFDEYTGGHFSSLHSQSIASIDTYMFGYMLSPLLGVSPVVDIFSSVPDLSNLEWMNQAYMPEMNLMGPSCHGMFNSLGSYQPMSVPPLVNHSFDLMMGMPNQPSLQYQPLEELSFDVNLMGPHSHCLPTKFTIRLLSRLAHGTITSICPSSWNAFLWWC</sequence>
<comment type="caution">
    <text evidence="2">The sequence shown here is derived from an EMBL/GenBank/DDBJ whole genome shotgun (WGS) entry which is preliminary data.</text>
</comment>
<name>A0AAW2YIR8_9EUKA</name>
<proteinExistence type="predicted"/>
<protein>
    <submittedName>
        <fullName evidence="2">Gag</fullName>
    </submittedName>
</protein>
<dbReference type="AlphaFoldDB" id="A0AAW2YIR8"/>
<accession>A0AAW2YIR8</accession>